<evidence type="ECO:0000256" key="6">
    <source>
        <dbReference type="ARBA" id="ARBA00023242"/>
    </source>
</evidence>
<accession>A0AAN6GP56</accession>
<dbReference type="GO" id="GO:0000978">
    <property type="term" value="F:RNA polymerase II cis-regulatory region sequence-specific DNA binding"/>
    <property type="evidence" value="ECO:0007669"/>
    <property type="project" value="InterPro"/>
</dbReference>
<proteinExistence type="predicted"/>
<keyword evidence="6" id="KW-0539">Nucleus</keyword>
<evidence type="ECO:0000259" key="8">
    <source>
        <dbReference type="Pfam" id="PF04082"/>
    </source>
</evidence>
<comment type="caution">
    <text evidence="9">The sequence shown here is derived from an EMBL/GenBank/DDBJ whole genome shotgun (WGS) entry which is preliminary data.</text>
</comment>
<feature type="compositionally biased region" description="Polar residues" evidence="7">
    <location>
        <begin position="317"/>
        <end position="334"/>
    </location>
</feature>
<sequence length="983" mass="105911">MLVRHQRSVHEQKKGKKPRSNSSEDAGSSSKKSKPSISLPAPAVRSSAASDPSTPALFMQPFSAHPSPDYGLAFGGYSSWRQTTQSSSEEVSPSSEKSWSSNMLGSGMPISSNVYWANGQPTAVPILPSSSTAMQAYAQTNADVGYHANMAWHTGNQNTGLANNTAYTSSSSIEPFGVPTTLIQGHSGDISSVHAPHISQLVSHQPSHQPETADFASLSSSASGAAVVGGATYLETMMGAFPSLMASQNSPLDNVANGTSTALTAGTPTVPSQLINTTQAWWMPTSGPGVTAYSVHTEHMQIPALQYETGSLVPHNASASTTMHPDQQSSSAQMQAPDVDHSPVSHAFVQVAENELVLCSSSNKSSSESTLTGPAELPVVEGSISEERPPSQTQTLSDVEVLNDNEQKTLAAQQLCAASTALNVDIAEPHIKVTEITRMRILEFLATLPNLAYSPYFSCSNLSKYLDLFFEKWNTIIPMLHRPSFRAAEVCPALLAACIVMGTYFSDLTQVSELGRTMASKLWPAIVSLDNFDPQSITLEIMQAMVLLDAYGTFCASRRLHEMTDCFHPLIVTFARRNALFDSGPRPDVGQSTNADTNALWAQWIAHEEKVRLAHTIYMLDVLGSMLFRHQSSLNAVQPNLAFPAVSTEWEQPSAAAWLAFRAETTEHDGVVEQLTQTSTAVSTSQQSFESALKQCFIRDLTSDGLQTGSSSTDQDLFAETTLIVGLAGLSQDLIRSTGHMWTLRDHRGQELAQKQLKILSAMEDCGADTLECAVPENERNSSHSVAAILKAVARLTVYADIFSIQVVCGVNPMLGQYVGAQLLSTCTASIRSWASASESITATLIALHILSHLLSDDETTASLTRDMPDQTIFKKWVIYICCTVLFAFASFREDLKSSTAADPAIQDDDQNGGSSVYQFLAATRTWTETSFDAAAVQKHMKDISACAAAVLASSRWELPRTASLTLRHLMDQLEESPPGRGS</sequence>
<feature type="compositionally biased region" description="Low complexity" evidence="7">
    <location>
        <begin position="86"/>
        <end position="101"/>
    </location>
</feature>
<comment type="subcellular location">
    <subcellularLocation>
        <location evidence="1">Nucleus</location>
    </subcellularLocation>
</comment>
<evidence type="ECO:0000256" key="2">
    <source>
        <dbReference type="ARBA" id="ARBA00022723"/>
    </source>
</evidence>
<feature type="region of interest" description="Disordered" evidence="7">
    <location>
        <begin position="315"/>
        <end position="339"/>
    </location>
</feature>
<dbReference type="GO" id="GO:0005634">
    <property type="term" value="C:nucleus"/>
    <property type="evidence" value="ECO:0007669"/>
    <property type="project" value="UniProtKB-SubCell"/>
</dbReference>
<organism evidence="9 10">
    <name type="scientific">Tilletia horrida</name>
    <dbReference type="NCBI Taxonomy" id="155126"/>
    <lineage>
        <taxon>Eukaryota</taxon>
        <taxon>Fungi</taxon>
        <taxon>Dikarya</taxon>
        <taxon>Basidiomycota</taxon>
        <taxon>Ustilaginomycotina</taxon>
        <taxon>Exobasidiomycetes</taxon>
        <taxon>Tilletiales</taxon>
        <taxon>Tilletiaceae</taxon>
        <taxon>Tilletia</taxon>
    </lineage>
</organism>
<dbReference type="PANTHER" id="PTHR40626:SF11">
    <property type="entry name" value="ZINC FINGER PROTEIN YPR022C"/>
    <property type="match status" value="1"/>
</dbReference>
<evidence type="ECO:0000256" key="5">
    <source>
        <dbReference type="ARBA" id="ARBA00022833"/>
    </source>
</evidence>
<dbReference type="PANTHER" id="PTHR40626">
    <property type="entry name" value="MIP31509P"/>
    <property type="match status" value="1"/>
</dbReference>
<evidence type="ECO:0000313" key="9">
    <source>
        <dbReference type="EMBL" id="KAK0547039.1"/>
    </source>
</evidence>
<keyword evidence="3" id="KW-0677">Repeat</keyword>
<feature type="domain" description="Xylanolytic transcriptional activator regulatory" evidence="8">
    <location>
        <begin position="466"/>
        <end position="681"/>
    </location>
</feature>
<evidence type="ECO:0000313" key="10">
    <source>
        <dbReference type="Proteomes" id="UP001176517"/>
    </source>
</evidence>
<reference evidence="9" key="1">
    <citation type="journal article" date="2023" name="PhytoFront">
        <title>Draft Genome Resources of Seven Strains of Tilletia horrida, Causal Agent of Kernel Smut of Rice.</title>
        <authorList>
            <person name="Khanal S."/>
            <person name="Antony Babu S."/>
            <person name="Zhou X.G."/>
        </authorList>
    </citation>
    <scope>NUCLEOTIDE SEQUENCE</scope>
    <source>
        <strain evidence="9">TX6</strain>
    </source>
</reference>
<feature type="region of interest" description="Disordered" evidence="7">
    <location>
        <begin position="84"/>
        <end position="103"/>
    </location>
</feature>
<dbReference type="AlphaFoldDB" id="A0AAN6GP56"/>
<evidence type="ECO:0000256" key="7">
    <source>
        <dbReference type="SAM" id="MobiDB-lite"/>
    </source>
</evidence>
<feature type="region of interest" description="Disordered" evidence="7">
    <location>
        <begin position="1"/>
        <end position="60"/>
    </location>
</feature>
<dbReference type="GO" id="GO:0000981">
    <property type="term" value="F:DNA-binding transcription factor activity, RNA polymerase II-specific"/>
    <property type="evidence" value="ECO:0007669"/>
    <property type="project" value="InterPro"/>
</dbReference>
<evidence type="ECO:0000256" key="3">
    <source>
        <dbReference type="ARBA" id="ARBA00022737"/>
    </source>
</evidence>
<dbReference type="CDD" id="cd12148">
    <property type="entry name" value="fungal_TF_MHR"/>
    <property type="match status" value="1"/>
</dbReference>
<dbReference type="Pfam" id="PF04082">
    <property type="entry name" value="Fungal_trans"/>
    <property type="match status" value="1"/>
</dbReference>
<keyword evidence="2" id="KW-0479">Metal-binding</keyword>
<dbReference type="GO" id="GO:0000785">
    <property type="term" value="C:chromatin"/>
    <property type="evidence" value="ECO:0007669"/>
    <property type="project" value="TreeGrafter"/>
</dbReference>
<evidence type="ECO:0000256" key="4">
    <source>
        <dbReference type="ARBA" id="ARBA00022771"/>
    </source>
</evidence>
<dbReference type="InterPro" id="IPR007219">
    <property type="entry name" value="XnlR_reg_dom"/>
</dbReference>
<dbReference type="GO" id="GO:0008270">
    <property type="term" value="F:zinc ion binding"/>
    <property type="evidence" value="ECO:0007669"/>
    <property type="project" value="UniProtKB-KW"/>
</dbReference>
<dbReference type="Proteomes" id="UP001176517">
    <property type="component" value="Unassembled WGS sequence"/>
</dbReference>
<keyword evidence="4" id="KW-0863">Zinc-finger</keyword>
<keyword evidence="10" id="KW-1185">Reference proteome</keyword>
<keyword evidence="5" id="KW-0862">Zinc</keyword>
<feature type="compositionally biased region" description="Low complexity" evidence="7">
    <location>
        <begin position="20"/>
        <end position="43"/>
    </location>
</feature>
<gene>
    <name evidence="9" type="ORF">OC846_005018</name>
</gene>
<dbReference type="EMBL" id="JAPDMZ010000173">
    <property type="protein sequence ID" value="KAK0547039.1"/>
    <property type="molecule type" value="Genomic_DNA"/>
</dbReference>
<name>A0AAN6GP56_9BASI</name>
<protein>
    <recommendedName>
        <fullName evidence="8">Xylanolytic transcriptional activator regulatory domain-containing protein</fullName>
    </recommendedName>
</protein>
<dbReference type="GO" id="GO:0006351">
    <property type="term" value="P:DNA-templated transcription"/>
    <property type="evidence" value="ECO:0007669"/>
    <property type="project" value="InterPro"/>
</dbReference>
<feature type="compositionally biased region" description="Basic residues" evidence="7">
    <location>
        <begin position="1"/>
        <end position="19"/>
    </location>
</feature>
<dbReference type="InterPro" id="IPR051059">
    <property type="entry name" value="VerF-like"/>
</dbReference>
<evidence type="ECO:0000256" key="1">
    <source>
        <dbReference type="ARBA" id="ARBA00004123"/>
    </source>
</evidence>